<comment type="caution">
    <text evidence="1">The sequence shown here is derived from an EMBL/GenBank/DDBJ whole genome shotgun (WGS) entry which is preliminary data.</text>
</comment>
<evidence type="ECO:0000313" key="1">
    <source>
        <dbReference type="EMBL" id="ETR72096.1"/>
    </source>
</evidence>
<organism evidence="1 2">
    <name type="scientific">Candidatus Magnetoglobus multicellularis str. Araruama</name>
    <dbReference type="NCBI Taxonomy" id="890399"/>
    <lineage>
        <taxon>Bacteria</taxon>
        <taxon>Pseudomonadati</taxon>
        <taxon>Thermodesulfobacteriota</taxon>
        <taxon>Desulfobacteria</taxon>
        <taxon>Desulfobacterales</taxon>
        <taxon>Desulfobacteraceae</taxon>
        <taxon>Candidatus Magnetoglobus</taxon>
    </lineage>
</organism>
<gene>
    <name evidence="1" type="ORF">OMM_07726</name>
</gene>
<evidence type="ECO:0008006" key="3">
    <source>
        <dbReference type="Google" id="ProtNLM"/>
    </source>
</evidence>
<dbReference type="AlphaFoldDB" id="A0A1V1PBD8"/>
<sequence>MQKNNQIVISASRRTDIPAFHMDWFMSGLTQGYFSIHHPYHRKKIIVTANSEKIHTMDADVDVCIAMVDHALEWR</sequence>
<evidence type="ECO:0000313" key="2">
    <source>
        <dbReference type="Proteomes" id="UP000189670"/>
    </source>
</evidence>
<reference evidence="2" key="1">
    <citation type="submission" date="2012-11" db="EMBL/GenBank/DDBJ databases">
        <authorList>
            <person name="Lucero-Rivera Y.E."/>
            <person name="Tovar-Ramirez D."/>
        </authorList>
    </citation>
    <scope>NUCLEOTIDE SEQUENCE [LARGE SCALE GENOMIC DNA]</scope>
    <source>
        <strain evidence="2">Araruama</strain>
    </source>
</reference>
<dbReference type="Pfam" id="PF08902">
    <property type="entry name" value="DUF1848"/>
    <property type="match status" value="1"/>
</dbReference>
<name>A0A1V1PBD8_9BACT</name>
<dbReference type="Proteomes" id="UP000189670">
    <property type="component" value="Unassembled WGS sequence"/>
</dbReference>
<dbReference type="InterPro" id="IPR014998">
    <property type="entry name" value="DUF1848"/>
</dbReference>
<accession>A0A1V1PBD8</accession>
<proteinExistence type="predicted"/>
<protein>
    <recommendedName>
        <fullName evidence="3">DUF1848 domain-containing protein</fullName>
    </recommendedName>
</protein>
<dbReference type="EMBL" id="ATBP01000184">
    <property type="protein sequence ID" value="ETR72096.1"/>
    <property type="molecule type" value="Genomic_DNA"/>
</dbReference>